<dbReference type="Pfam" id="PF03004">
    <property type="entry name" value="Transposase_24"/>
    <property type="match status" value="1"/>
</dbReference>
<dbReference type="PANTHER" id="PTHR33018">
    <property type="entry name" value="OS10G0338966 PROTEIN-RELATED"/>
    <property type="match status" value="1"/>
</dbReference>
<feature type="compositionally biased region" description="Polar residues" evidence="1">
    <location>
        <begin position="24"/>
        <end position="50"/>
    </location>
</feature>
<dbReference type="InterPro" id="IPR004252">
    <property type="entry name" value="Probable_transposase_24"/>
</dbReference>
<dbReference type="PANTHER" id="PTHR33018:SF31">
    <property type="entry name" value="TRANSPOSASE, PTTA_EN_SPM, PLANT"/>
    <property type="match status" value="1"/>
</dbReference>
<proteinExistence type="predicted"/>
<evidence type="ECO:0008006" key="4">
    <source>
        <dbReference type="Google" id="ProtNLM"/>
    </source>
</evidence>
<feature type="region of interest" description="Disordered" evidence="1">
    <location>
        <begin position="424"/>
        <end position="444"/>
    </location>
</feature>
<reference evidence="2 3" key="1">
    <citation type="journal article" date="2022" name="G3 (Bethesda)">
        <title>Whole-genome sequence and methylome profiling of the almond [Prunus dulcis (Mill.) D.A. Webb] cultivar 'Nonpareil'.</title>
        <authorList>
            <person name="D'Amico-Willman K.M."/>
            <person name="Ouma W.Z."/>
            <person name="Meulia T."/>
            <person name="Sideli G.M."/>
            <person name="Gradziel T.M."/>
            <person name="Fresnedo-Ramirez J."/>
        </authorList>
    </citation>
    <scope>NUCLEOTIDE SEQUENCE [LARGE SCALE GENOMIC DNA]</scope>
    <source>
        <strain evidence="2">Clone GOH B32 T37-40</strain>
    </source>
</reference>
<feature type="region of interest" description="Disordered" evidence="1">
    <location>
        <begin position="1"/>
        <end position="54"/>
    </location>
</feature>
<name>A0AAD4V387_PRUDU</name>
<dbReference type="EMBL" id="JAJFAZ020000007">
    <property type="protein sequence ID" value="KAI5316562.1"/>
    <property type="molecule type" value="Genomic_DNA"/>
</dbReference>
<feature type="region of interest" description="Disordered" evidence="1">
    <location>
        <begin position="388"/>
        <end position="411"/>
    </location>
</feature>
<dbReference type="SUPFAM" id="SSF54001">
    <property type="entry name" value="Cysteine proteinases"/>
    <property type="match status" value="1"/>
</dbReference>
<dbReference type="Proteomes" id="UP001054821">
    <property type="component" value="Chromosome 7"/>
</dbReference>
<accession>A0AAD4V387</accession>
<organism evidence="2 3">
    <name type="scientific">Prunus dulcis</name>
    <name type="common">Almond</name>
    <name type="synonym">Amygdalus dulcis</name>
    <dbReference type="NCBI Taxonomy" id="3755"/>
    <lineage>
        <taxon>Eukaryota</taxon>
        <taxon>Viridiplantae</taxon>
        <taxon>Streptophyta</taxon>
        <taxon>Embryophyta</taxon>
        <taxon>Tracheophyta</taxon>
        <taxon>Spermatophyta</taxon>
        <taxon>Magnoliopsida</taxon>
        <taxon>eudicotyledons</taxon>
        <taxon>Gunneridae</taxon>
        <taxon>Pentapetalae</taxon>
        <taxon>rosids</taxon>
        <taxon>fabids</taxon>
        <taxon>Rosales</taxon>
        <taxon>Rosaceae</taxon>
        <taxon>Amygdaloideae</taxon>
        <taxon>Amygdaleae</taxon>
        <taxon>Prunus</taxon>
    </lineage>
</organism>
<feature type="compositionally biased region" description="Pro residues" evidence="1">
    <location>
        <begin position="388"/>
        <end position="399"/>
    </location>
</feature>
<sequence length="605" mass="68174">MVSKSQSKEAQASKGQGKDIAVSKAQSVSSNPAKKMRFTSSSENDPSSATCDEVTKSTRGFNTMSRVVKRKIQKIKLVVEYNKSGIPHGKAAIEMQSYIGVLAHTRVPLVDKKWTQLPKDLKEQIWEAVQMAYVVREGGKKMVLSSTAKKWKDFKSTLTRQVILPFANETEKLKEPPQLYNFIEISEWDAFVASRLSPDFEAVHSEQSQRWEKCEYNHRLSRKGYVGLEDQLEETMPGEEIDRSLLWKKAREDKQGNIPDPKVAEKAKLIDDLKKQVSEGTLTVFGSNDVLTLALGTPEHGGRVRGVGAGVSPTQFFNLPRQQRVKFADKLKESVMEAMREETKKMEARAMENVMEAVRAEREILLKQFSQLIPNFDPNLLGKTPTTPITPIPPIPPIPQEQSPKNPMSDKASCSYVRALELDEDNPTNDANVDADAAENRQDETDLSKLDMPTPLLALCQSVETKLKPANETIRIHMPEEMFGTDHDTWLLSEDILQFASMVEIGSTMIAVYMRYLFDYLKMANMVNLVGLVDPGQVSSQSGTLASKHLSERLKNADRDQFYLVPYNLGGHWVLIIVRLAKDVYYMDSLPNRSVDEDMRNIVNT</sequence>
<evidence type="ECO:0000313" key="2">
    <source>
        <dbReference type="EMBL" id="KAI5316562.1"/>
    </source>
</evidence>
<feature type="compositionally biased region" description="Low complexity" evidence="1">
    <location>
        <begin position="1"/>
        <end position="14"/>
    </location>
</feature>
<dbReference type="Gene3D" id="3.40.395.10">
    <property type="entry name" value="Adenoviral Proteinase, Chain A"/>
    <property type="match status" value="1"/>
</dbReference>
<comment type="caution">
    <text evidence="2">The sequence shown here is derived from an EMBL/GenBank/DDBJ whole genome shotgun (WGS) entry which is preliminary data.</text>
</comment>
<protein>
    <recommendedName>
        <fullName evidence="4">Ubiquitin-like protease family profile domain-containing protein</fullName>
    </recommendedName>
</protein>
<gene>
    <name evidence="2" type="ORF">L3X38_036269</name>
</gene>
<evidence type="ECO:0000256" key="1">
    <source>
        <dbReference type="SAM" id="MobiDB-lite"/>
    </source>
</evidence>
<keyword evidence="3" id="KW-1185">Reference proteome</keyword>
<evidence type="ECO:0000313" key="3">
    <source>
        <dbReference type="Proteomes" id="UP001054821"/>
    </source>
</evidence>
<dbReference type="InterPro" id="IPR038765">
    <property type="entry name" value="Papain-like_cys_pep_sf"/>
</dbReference>
<dbReference type="AlphaFoldDB" id="A0AAD4V387"/>